<dbReference type="Pfam" id="PF06946">
    <property type="entry name" value="Phage_holin_5_1"/>
    <property type="match status" value="1"/>
</dbReference>
<keyword evidence="2" id="KW-1133">Transmembrane helix</keyword>
<evidence type="ECO:0008006" key="5">
    <source>
        <dbReference type="Google" id="ProtNLM"/>
    </source>
</evidence>
<evidence type="ECO:0000256" key="2">
    <source>
        <dbReference type="SAM" id="Phobius"/>
    </source>
</evidence>
<reference evidence="3 4" key="1">
    <citation type="submission" date="2020-03" db="EMBL/GenBank/DDBJ databases">
        <title>Complete genome sequence of Lactobacillus paracasei strain NFFJ04, isolated from animal feed.</title>
        <authorList>
            <person name="Jung J.Y."/>
        </authorList>
    </citation>
    <scope>NUCLEOTIDE SEQUENCE [LARGE SCALE GENOMIC DNA]</scope>
    <source>
        <strain evidence="3 4">NFFJ04</strain>
    </source>
</reference>
<feature type="transmembrane region" description="Helical" evidence="2">
    <location>
        <begin position="6"/>
        <end position="26"/>
    </location>
</feature>
<organism evidence="3 4">
    <name type="scientific">Lacticaseibacillus paracasei</name>
    <name type="common">Lactobacillus paracasei</name>
    <dbReference type="NCBI Taxonomy" id="1597"/>
    <lineage>
        <taxon>Bacteria</taxon>
        <taxon>Bacillati</taxon>
        <taxon>Bacillota</taxon>
        <taxon>Bacilli</taxon>
        <taxon>Lactobacillales</taxon>
        <taxon>Lactobacillaceae</taxon>
        <taxon>Lacticaseibacillus</taxon>
    </lineage>
</organism>
<dbReference type="AlphaFoldDB" id="A0ABD7BSA2"/>
<dbReference type="EMBL" id="CP050500">
    <property type="protein sequence ID" value="QOP54948.1"/>
    <property type="molecule type" value="Genomic_DNA"/>
</dbReference>
<keyword evidence="2" id="KW-0812">Transmembrane</keyword>
<feature type="coiled-coil region" evidence="1">
    <location>
        <begin position="91"/>
        <end position="118"/>
    </location>
</feature>
<evidence type="ECO:0000313" key="4">
    <source>
        <dbReference type="Proteomes" id="UP000593972"/>
    </source>
</evidence>
<accession>A0ABD7BSA2</accession>
<evidence type="ECO:0000313" key="3">
    <source>
        <dbReference type="EMBL" id="QOP54948.1"/>
    </source>
</evidence>
<protein>
    <recommendedName>
        <fullName evidence="5">Holin</fullName>
    </recommendedName>
</protein>
<dbReference type="InterPro" id="IPR009708">
    <property type="entry name" value="Phage_A118_holin/antiholin"/>
</dbReference>
<dbReference type="Proteomes" id="UP000593972">
    <property type="component" value="Chromosome"/>
</dbReference>
<feature type="transmembrane region" description="Helical" evidence="2">
    <location>
        <begin position="38"/>
        <end position="57"/>
    </location>
</feature>
<dbReference type="RefSeq" id="WP_193137341.1">
    <property type="nucleotide sequence ID" value="NZ_CP045567.1"/>
</dbReference>
<gene>
    <name evidence="3" type="ORF">HCJ88_03805</name>
</gene>
<name>A0ABD7BSA2_LACPA</name>
<proteinExistence type="predicted"/>
<keyword evidence="2" id="KW-0472">Membrane</keyword>
<evidence type="ECO:0000256" key="1">
    <source>
        <dbReference type="SAM" id="Coils"/>
    </source>
</evidence>
<sequence>MEMISQLNLGTAAELAITAAIILAMVQAIKQTKLDNKWLPWLAMSLGVVAGLISVAVTGGQNWASGAVMGFLVGAAASGLFDGVKSASLAVSDRQNKVADLQAKVTDLTAELEKLKTADKDRAAAVTENQEAK</sequence>
<keyword evidence="1" id="KW-0175">Coiled coil</keyword>